<feature type="region of interest" description="Disordered" evidence="1">
    <location>
        <begin position="425"/>
        <end position="451"/>
    </location>
</feature>
<dbReference type="Proteomes" id="UP001521785">
    <property type="component" value="Unassembled WGS sequence"/>
</dbReference>
<dbReference type="EMBL" id="JAKJXO020000016">
    <property type="protein sequence ID" value="KAL1595153.1"/>
    <property type="molecule type" value="Genomic_DNA"/>
</dbReference>
<sequence>MHIIEEPTKTPAASVPGPGSLETKPGFSAIKFNTFPPRLPSSSKPQTKGAKGPRTSLEEPTKKPAASVPSPPSPKTKSVFSATKFSTFPPRRNRGARSALPQTPSYGAVEPLAPQLKKEVFHSAQLKTSKRSALNIDDVVDEQAIWMECSERLDHISDIAATEAWARILKERAERAVQEENRKAPKGQVLNPETIKRHPMQNQKGKITPESVRSVSSVQIIRTGTAEKVEIKRMKLTDVDCRSVAGGRDAPLRKHGAGNTAIPCRIPRPKSQQGQNGRQYPKRAEDISQRPNSATQDLNAAAARATHPQKKSNTPKQHSIAVSSARRPLNTPWEAAWHRNLPIPLQLDRASTPAEYSRAVSVLYSLSAAVSEAEDLETYGHSTDTLARLRHGVPAKRARLVETADGQRGSLEAVVEERFDSAMGMKGAARREGGKVKGNGRADGMEGVVAP</sequence>
<comment type="caution">
    <text evidence="2">The sequence shown here is derived from an EMBL/GenBank/DDBJ whole genome shotgun (WGS) entry which is preliminary data.</text>
</comment>
<protein>
    <submittedName>
        <fullName evidence="2">Uncharacterized protein</fullName>
    </submittedName>
</protein>
<gene>
    <name evidence="2" type="ORF">SLS60_009841</name>
</gene>
<proteinExistence type="predicted"/>
<evidence type="ECO:0000313" key="2">
    <source>
        <dbReference type="EMBL" id="KAL1595153.1"/>
    </source>
</evidence>
<reference evidence="2 3" key="1">
    <citation type="submission" date="2024-02" db="EMBL/GenBank/DDBJ databases">
        <title>De novo assembly and annotation of 12 fungi associated with fruit tree decline syndrome in Ontario, Canada.</title>
        <authorList>
            <person name="Sulman M."/>
            <person name="Ellouze W."/>
            <person name="Ilyukhin E."/>
        </authorList>
    </citation>
    <scope>NUCLEOTIDE SEQUENCE [LARGE SCALE GENOMIC DNA]</scope>
    <source>
        <strain evidence="2 3">M42-189</strain>
    </source>
</reference>
<feature type="compositionally biased region" description="Polar residues" evidence="1">
    <location>
        <begin position="311"/>
        <end position="322"/>
    </location>
</feature>
<accession>A0ABR3QSW2</accession>
<feature type="region of interest" description="Disordered" evidence="1">
    <location>
        <begin position="1"/>
        <end position="107"/>
    </location>
</feature>
<name>A0ABR3QSW2_9PLEO</name>
<feature type="region of interest" description="Disordered" evidence="1">
    <location>
        <begin position="245"/>
        <end position="326"/>
    </location>
</feature>
<evidence type="ECO:0000313" key="3">
    <source>
        <dbReference type="Proteomes" id="UP001521785"/>
    </source>
</evidence>
<organism evidence="2 3">
    <name type="scientific">Paraconiothyrium brasiliense</name>
    <dbReference type="NCBI Taxonomy" id="300254"/>
    <lineage>
        <taxon>Eukaryota</taxon>
        <taxon>Fungi</taxon>
        <taxon>Dikarya</taxon>
        <taxon>Ascomycota</taxon>
        <taxon>Pezizomycotina</taxon>
        <taxon>Dothideomycetes</taxon>
        <taxon>Pleosporomycetidae</taxon>
        <taxon>Pleosporales</taxon>
        <taxon>Massarineae</taxon>
        <taxon>Didymosphaeriaceae</taxon>
        <taxon>Paraconiothyrium</taxon>
    </lineage>
</organism>
<evidence type="ECO:0000256" key="1">
    <source>
        <dbReference type="SAM" id="MobiDB-lite"/>
    </source>
</evidence>
<keyword evidence="3" id="KW-1185">Reference proteome</keyword>
<feature type="compositionally biased region" description="Polar residues" evidence="1">
    <location>
        <begin position="289"/>
        <end position="298"/>
    </location>
</feature>